<dbReference type="Proteomes" id="UP000297910">
    <property type="component" value="Unassembled WGS sequence"/>
</dbReference>
<proteinExistence type="predicted"/>
<name>A0A4Z1FNR2_9HELO</name>
<feature type="region of interest" description="Disordered" evidence="1">
    <location>
        <begin position="1"/>
        <end position="20"/>
    </location>
</feature>
<dbReference type="AlphaFoldDB" id="A0A4Z1FNR2"/>
<evidence type="ECO:0000313" key="3">
    <source>
        <dbReference type="Proteomes" id="UP000297910"/>
    </source>
</evidence>
<evidence type="ECO:0000313" key="2">
    <source>
        <dbReference type="EMBL" id="TGO24163.1"/>
    </source>
</evidence>
<comment type="caution">
    <text evidence="2">The sequence shown here is derived from an EMBL/GenBank/DDBJ whole genome shotgun (WGS) entry which is preliminary data.</text>
</comment>
<protein>
    <submittedName>
        <fullName evidence="2">Uncharacterized protein</fullName>
    </submittedName>
</protein>
<reference evidence="2 3" key="1">
    <citation type="submission" date="2017-12" db="EMBL/GenBank/DDBJ databases">
        <title>Comparative genomics of Botrytis spp.</title>
        <authorList>
            <person name="Valero-Jimenez C.A."/>
            <person name="Tapia P."/>
            <person name="Veloso J."/>
            <person name="Silva-Moreno E."/>
            <person name="Staats M."/>
            <person name="Valdes J.H."/>
            <person name="Van Kan J.A.L."/>
        </authorList>
    </citation>
    <scope>NUCLEOTIDE SEQUENCE [LARGE SCALE GENOMIC DNA]</scope>
    <source>
        <strain evidence="2 3">Bp0003</strain>
    </source>
</reference>
<feature type="compositionally biased region" description="Polar residues" evidence="1">
    <location>
        <begin position="1"/>
        <end position="10"/>
    </location>
</feature>
<dbReference type="EMBL" id="PQXI01000110">
    <property type="protein sequence ID" value="TGO24163.1"/>
    <property type="molecule type" value="Genomic_DNA"/>
</dbReference>
<organism evidence="2 3">
    <name type="scientific">Botrytis paeoniae</name>
    <dbReference type="NCBI Taxonomy" id="278948"/>
    <lineage>
        <taxon>Eukaryota</taxon>
        <taxon>Fungi</taxon>
        <taxon>Dikarya</taxon>
        <taxon>Ascomycota</taxon>
        <taxon>Pezizomycotina</taxon>
        <taxon>Leotiomycetes</taxon>
        <taxon>Helotiales</taxon>
        <taxon>Sclerotiniaceae</taxon>
        <taxon>Botrytis</taxon>
    </lineage>
</organism>
<gene>
    <name evidence="2" type="ORF">BPAE_0110g00210</name>
</gene>
<accession>A0A4Z1FNR2</accession>
<evidence type="ECO:0000256" key="1">
    <source>
        <dbReference type="SAM" id="MobiDB-lite"/>
    </source>
</evidence>
<keyword evidence="3" id="KW-1185">Reference proteome</keyword>
<sequence length="82" mass="9410">MRDMPQSNDESYTEDNDKKVLKMEDTNTRLDAFKSKIPIFRVDIRQTKSIKNYMSPTETGTKISGAARLLPYFPVPNGSDKH</sequence>